<dbReference type="STRING" id="1442369.A0A0D2JDF7"/>
<protein>
    <recommendedName>
        <fullName evidence="5">GPI anchored serine-threonine rich protein</fullName>
    </recommendedName>
</protein>
<feature type="region of interest" description="Disordered" evidence="1">
    <location>
        <begin position="93"/>
        <end position="118"/>
    </location>
</feature>
<evidence type="ECO:0008006" key="5">
    <source>
        <dbReference type="Google" id="ProtNLM"/>
    </source>
</evidence>
<accession>A0A0D2JDF7</accession>
<dbReference type="AlphaFoldDB" id="A0A0D2JDF7"/>
<keyword evidence="4" id="KW-1185">Reference proteome</keyword>
<feature type="chain" id="PRO_5002245267" description="GPI anchored serine-threonine rich protein" evidence="2">
    <location>
        <begin position="17"/>
        <end position="143"/>
    </location>
</feature>
<dbReference type="Proteomes" id="UP000053617">
    <property type="component" value="Unassembled WGS sequence"/>
</dbReference>
<evidence type="ECO:0000256" key="1">
    <source>
        <dbReference type="SAM" id="MobiDB-lite"/>
    </source>
</evidence>
<reference evidence="3 4" key="1">
    <citation type="submission" date="2015-01" db="EMBL/GenBank/DDBJ databases">
        <title>The Genome Sequence of Rhinocladiella mackenzie CBS 650.93.</title>
        <authorList>
            <consortium name="The Broad Institute Genomics Platform"/>
            <person name="Cuomo C."/>
            <person name="de Hoog S."/>
            <person name="Gorbushina A."/>
            <person name="Stielow B."/>
            <person name="Teixiera M."/>
            <person name="Abouelleil A."/>
            <person name="Chapman S.B."/>
            <person name="Priest M."/>
            <person name="Young S.K."/>
            <person name="Wortman J."/>
            <person name="Nusbaum C."/>
            <person name="Birren B."/>
        </authorList>
    </citation>
    <scope>NUCLEOTIDE SEQUENCE [LARGE SCALE GENOMIC DNA]</scope>
    <source>
        <strain evidence="3 4">CBS 650.93</strain>
    </source>
</reference>
<name>A0A0D2JDF7_9EURO</name>
<sequence length="143" mass="14293">MRSFVFLAALPLLVSAWSEHTLLGRATSGNSTSCDTDDKVCGAFCIPGDYTCCPDLEGGCPSTSVCQKGDNGVYGCCPNGKICNGDGGSEFLDDDDSDSGTSTSTSDGSSPSSTAASSNGARHVVFSQGLALAALGAGAVAFL</sequence>
<dbReference type="RefSeq" id="XP_013274351.1">
    <property type="nucleotide sequence ID" value="XM_013418897.1"/>
</dbReference>
<evidence type="ECO:0000313" key="3">
    <source>
        <dbReference type="EMBL" id="KIX07215.1"/>
    </source>
</evidence>
<evidence type="ECO:0000256" key="2">
    <source>
        <dbReference type="SAM" id="SignalP"/>
    </source>
</evidence>
<gene>
    <name evidence="3" type="ORF">Z518_01868</name>
</gene>
<keyword evidence="2" id="KW-0732">Signal</keyword>
<proteinExistence type="predicted"/>
<dbReference type="GeneID" id="25289939"/>
<dbReference type="EMBL" id="KN847476">
    <property type="protein sequence ID" value="KIX07215.1"/>
    <property type="molecule type" value="Genomic_DNA"/>
</dbReference>
<dbReference type="HOGENOM" id="CLU_1807281_0_0_1"/>
<feature type="signal peptide" evidence="2">
    <location>
        <begin position="1"/>
        <end position="16"/>
    </location>
</feature>
<organism evidence="3 4">
    <name type="scientific">Rhinocladiella mackenziei CBS 650.93</name>
    <dbReference type="NCBI Taxonomy" id="1442369"/>
    <lineage>
        <taxon>Eukaryota</taxon>
        <taxon>Fungi</taxon>
        <taxon>Dikarya</taxon>
        <taxon>Ascomycota</taxon>
        <taxon>Pezizomycotina</taxon>
        <taxon>Eurotiomycetes</taxon>
        <taxon>Chaetothyriomycetidae</taxon>
        <taxon>Chaetothyriales</taxon>
        <taxon>Herpotrichiellaceae</taxon>
        <taxon>Rhinocladiella</taxon>
    </lineage>
</organism>
<dbReference type="VEuPathDB" id="FungiDB:Z518_01868"/>
<feature type="compositionally biased region" description="Low complexity" evidence="1">
    <location>
        <begin position="99"/>
        <end position="118"/>
    </location>
</feature>
<evidence type="ECO:0000313" key="4">
    <source>
        <dbReference type="Proteomes" id="UP000053617"/>
    </source>
</evidence>
<dbReference type="OrthoDB" id="5152093at2759"/>